<dbReference type="Pfam" id="PF04908">
    <property type="entry name" value="SH3BGR"/>
    <property type="match status" value="1"/>
</dbReference>
<protein>
    <submittedName>
        <fullName evidence="4">2351_t:CDS:1</fullName>
    </submittedName>
</protein>
<proteinExistence type="inferred from homology"/>
<reference evidence="4" key="1">
    <citation type="submission" date="2021-06" db="EMBL/GenBank/DDBJ databases">
        <authorList>
            <person name="Kallberg Y."/>
            <person name="Tangrot J."/>
            <person name="Rosling A."/>
        </authorList>
    </citation>
    <scope>NUCLEOTIDE SEQUENCE</scope>
    <source>
        <strain evidence="4">AZ414A</strain>
    </source>
</reference>
<accession>A0A9N8V3B9</accession>
<keyword evidence="2" id="KW-0689">Ribosomal protein</keyword>
<dbReference type="Pfam" id="PF00687">
    <property type="entry name" value="Ribosomal_L1"/>
    <property type="match status" value="1"/>
</dbReference>
<comment type="caution">
    <text evidence="4">The sequence shown here is derived from an EMBL/GenBank/DDBJ whole genome shotgun (WGS) entry which is preliminary data.</text>
</comment>
<dbReference type="PANTHER" id="PTHR36427:SF3">
    <property type="entry name" value="LARGE RIBOSOMAL SUBUNIT PROTEIN UL1M"/>
    <property type="match status" value="1"/>
</dbReference>
<dbReference type="Gene3D" id="3.30.190.20">
    <property type="match status" value="1"/>
</dbReference>
<dbReference type="InterPro" id="IPR023674">
    <property type="entry name" value="Ribosomal_uL1-like"/>
</dbReference>
<dbReference type="PANTHER" id="PTHR36427">
    <property type="entry name" value="54S RIBOSOMAL PROTEIN L1, MITOCHONDRIAL"/>
    <property type="match status" value="1"/>
</dbReference>
<dbReference type="CDD" id="cd00403">
    <property type="entry name" value="Ribosomal_L1"/>
    <property type="match status" value="1"/>
</dbReference>
<keyword evidence="3" id="KW-0687">Ribonucleoprotein</keyword>
<dbReference type="InterPro" id="IPR028364">
    <property type="entry name" value="Ribosomal_uL1/biogenesis"/>
</dbReference>
<dbReference type="Gene3D" id="3.40.30.10">
    <property type="entry name" value="Glutaredoxin"/>
    <property type="match status" value="1"/>
</dbReference>
<gene>
    <name evidence="4" type="ORF">DEBURN_LOCUS822</name>
</gene>
<dbReference type="GO" id="GO:1990904">
    <property type="term" value="C:ribonucleoprotein complex"/>
    <property type="evidence" value="ECO:0007669"/>
    <property type="project" value="UniProtKB-KW"/>
</dbReference>
<dbReference type="Proteomes" id="UP000789706">
    <property type="component" value="Unassembled WGS sequence"/>
</dbReference>
<comment type="similarity">
    <text evidence="1">Belongs to the universal ribosomal protein uL1 family.</text>
</comment>
<dbReference type="SUPFAM" id="SSF56808">
    <property type="entry name" value="Ribosomal protein L1"/>
    <property type="match status" value="1"/>
</dbReference>
<dbReference type="InterPro" id="IPR036249">
    <property type="entry name" value="Thioredoxin-like_sf"/>
</dbReference>
<evidence type="ECO:0000256" key="1">
    <source>
        <dbReference type="ARBA" id="ARBA00010531"/>
    </source>
</evidence>
<evidence type="ECO:0000313" key="4">
    <source>
        <dbReference type="EMBL" id="CAG8435139.1"/>
    </source>
</evidence>
<name>A0A9N8V3B9_9GLOM</name>
<dbReference type="InterPro" id="IPR006993">
    <property type="entry name" value="Glut_rich_SH3-bd"/>
</dbReference>
<sequence>MEEKKKVEIYGSSVAGNIFVKKNQDSIEFILKANKIEFSFVDVAADDDKQKYMKRKNGGEKRLPQIFVGGEYKGELSQIRGYASKKKKKRAPFVPANALPFLDAVSVIKAMEVGWPNHTYEVHVKLGFEKGVQNVRVQEALDAGATVVGGEEIVAEIQQGTFKFGEIDRCLATPDMLPAVSKIARILGPKQLMPTLKKGTVTDDIKGAIREMAGKFEFKNDKAGIIHAENIRVLLNEIDEQGKAHLSKSKSRPKSIISEVCLNATRAPGIYILDYKDIMSGEKLKFMELNYQDLSLMIVFDHKIDNITIEIDVEITDKE</sequence>
<dbReference type="OrthoDB" id="1747252at2759"/>
<dbReference type="AlphaFoldDB" id="A0A9N8V3B9"/>
<evidence type="ECO:0000256" key="2">
    <source>
        <dbReference type="ARBA" id="ARBA00022980"/>
    </source>
</evidence>
<evidence type="ECO:0000256" key="3">
    <source>
        <dbReference type="ARBA" id="ARBA00023274"/>
    </source>
</evidence>
<dbReference type="EMBL" id="CAJVPK010000030">
    <property type="protein sequence ID" value="CAG8435139.1"/>
    <property type="molecule type" value="Genomic_DNA"/>
</dbReference>
<dbReference type="GO" id="GO:0005840">
    <property type="term" value="C:ribosome"/>
    <property type="evidence" value="ECO:0007669"/>
    <property type="project" value="UniProtKB-KW"/>
</dbReference>
<dbReference type="PROSITE" id="PS51354">
    <property type="entry name" value="GLUTAREDOXIN_2"/>
    <property type="match status" value="1"/>
</dbReference>
<evidence type="ECO:0000313" key="5">
    <source>
        <dbReference type="Proteomes" id="UP000789706"/>
    </source>
</evidence>
<dbReference type="FunFam" id="3.40.50.790:FF:000001">
    <property type="entry name" value="50S ribosomal protein L1"/>
    <property type="match status" value="1"/>
</dbReference>
<dbReference type="SUPFAM" id="SSF52833">
    <property type="entry name" value="Thioredoxin-like"/>
    <property type="match status" value="1"/>
</dbReference>
<keyword evidence="5" id="KW-1185">Reference proteome</keyword>
<dbReference type="Gene3D" id="3.40.50.790">
    <property type="match status" value="1"/>
</dbReference>
<dbReference type="InterPro" id="IPR016095">
    <property type="entry name" value="Ribosomal_uL1_3-a/b-sand"/>
</dbReference>
<organism evidence="4 5">
    <name type="scientific">Diversispora eburnea</name>
    <dbReference type="NCBI Taxonomy" id="1213867"/>
    <lineage>
        <taxon>Eukaryota</taxon>
        <taxon>Fungi</taxon>
        <taxon>Fungi incertae sedis</taxon>
        <taxon>Mucoromycota</taxon>
        <taxon>Glomeromycotina</taxon>
        <taxon>Glomeromycetes</taxon>
        <taxon>Diversisporales</taxon>
        <taxon>Diversisporaceae</taxon>
        <taxon>Diversispora</taxon>
    </lineage>
</organism>